<protein>
    <submittedName>
        <fullName evidence="3">Cohesin domain-containing protein</fullName>
    </submittedName>
</protein>
<name>A0ABD6DNB2_9EURY</name>
<feature type="domain" description="Cohesin" evidence="2">
    <location>
        <begin position="35"/>
        <end position="158"/>
    </location>
</feature>
<dbReference type="Proteomes" id="UP001597034">
    <property type="component" value="Unassembled WGS sequence"/>
</dbReference>
<comment type="caution">
    <text evidence="3">The sequence shown here is derived from an EMBL/GenBank/DDBJ whole genome shotgun (WGS) entry which is preliminary data.</text>
</comment>
<gene>
    <name evidence="3" type="ORF">ACFSBL_12835</name>
</gene>
<dbReference type="InterPro" id="IPR008965">
    <property type="entry name" value="CBM2/CBM3_carb-bd_dom_sf"/>
</dbReference>
<dbReference type="Pfam" id="PF00963">
    <property type="entry name" value="Cohesin"/>
    <property type="match status" value="1"/>
</dbReference>
<dbReference type="EMBL" id="JBHUDO010000003">
    <property type="protein sequence ID" value="MFD1646568.1"/>
    <property type="molecule type" value="Genomic_DNA"/>
</dbReference>
<dbReference type="InterPro" id="IPR002102">
    <property type="entry name" value="Cohesin_dom"/>
</dbReference>
<evidence type="ECO:0000259" key="2">
    <source>
        <dbReference type="Pfam" id="PF00963"/>
    </source>
</evidence>
<proteinExistence type="predicted"/>
<feature type="region of interest" description="Disordered" evidence="1">
    <location>
        <begin position="164"/>
        <end position="213"/>
    </location>
</feature>
<organism evidence="3 4">
    <name type="scientific">Haloarchaeobius litoreus</name>
    <dbReference type="NCBI Taxonomy" id="755306"/>
    <lineage>
        <taxon>Archaea</taxon>
        <taxon>Methanobacteriati</taxon>
        <taxon>Methanobacteriota</taxon>
        <taxon>Stenosarchaea group</taxon>
        <taxon>Halobacteria</taxon>
        <taxon>Halobacteriales</taxon>
        <taxon>Halorubellaceae</taxon>
        <taxon>Haloarchaeobius</taxon>
    </lineage>
</organism>
<dbReference type="AlphaFoldDB" id="A0ABD6DNB2"/>
<evidence type="ECO:0000313" key="4">
    <source>
        <dbReference type="Proteomes" id="UP001597034"/>
    </source>
</evidence>
<reference evidence="3 4" key="1">
    <citation type="journal article" date="2019" name="Int. J. Syst. Evol. Microbiol.">
        <title>The Global Catalogue of Microorganisms (GCM) 10K type strain sequencing project: providing services to taxonomists for standard genome sequencing and annotation.</title>
        <authorList>
            <consortium name="The Broad Institute Genomics Platform"/>
            <consortium name="The Broad Institute Genome Sequencing Center for Infectious Disease"/>
            <person name="Wu L."/>
            <person name="Ma J."/>
        </authorList>
    </citation>
    <scope>NUCLEOTIDE SEQUENCE [LARGE SCALE GENOMIC DNA]</scope>
    <source>
        <strain evidence="3 4">CGMCC 1.10390</strain>
    </source>
</reference>
<sequence length="238" mass="23747">MTTTHLPDGTTLLLVALCLALVAVPIAATQESATLSLSSAEAESTSDTVTVTLAADGSNVAGYQANVTFDPSVVQVQRVSGADYSDPVQNVNNEEGWVFLTQSQANGVDDPQLATITFEVVGDAGQRSTLSFVESDTRINDGAGEHVDASLDSGAITVGSSAVSADENGSMATDDAGDDQANQADQQSTPDTAANGGDSDAVDDGDATGNGTGVSTPVLVGAGAALLVGGVLLGRRAS</sequence>
<feature type="compositionally biased region" description="Low complexity" evidence="1">
    <location>
        <begin position="179"/>
        <end position="199"/>
    </location>
</feature>
<dbReference type="RefSeq" id="WP_256401346.1">
    <property type="nucleotide sequence ID" value="NZ_JANHJR010000003.1"/>
</dbReference>
<dbReference type="SUPFAM" id="SSF49384">
    <property type="entry name" value="Carbohydrate-binding domain"/>
    <property type="match status" value="1"/>
</dbReference>
<dbReference type="CDD" id="cd08547">
    <property type="entry name" value="Type_II_cohesin"/>
    <property type="match status" value="1"/>
</dbReference>
<dbReference type="Gene3D" id="2.60.40.680">
    <property type="match status" value="1"/>
</dbReference>
<keyword evidence="4" id="KW-1185">Reference proteome</keyword>
<evidence type="ECO:0000313" key="3">
    <source>
        <dbReference type="EMBL" id="MFD1646568.1"/>
    </source>
</evidence>
<evidence type="ECO:0000256" key="1">
    <source>
        <dbReference type="SAM" id="MobiDB-lite"/>
    </source>
</evidence>
<accession>A0ABD6DNB2</accession>